<dbReference type="Proteomes" id="UP001430953">
    <property type="component" value="Unassembled WGS sequence"/>
</dbReference>
<comment type="caution">
    <text evidence="1">The sequence shown here is derived from an EMBL/GenBank/DDBJ whole genome shotgun (WGS) entry which is preliminary data.</text>
</comment>
<dbReference type="AlphaFoldDB" id="A0AAW2GPF3"/>
<reference evidence="1 2" key="1">
    <citation type="submission" date="2023-03" db="EMBL/GenBank/DDBJ databases">
        <title>High recombination rates correlate with genetic variation in Cardiocondyla obscurior ants.</title>
        <authorList>
            <person name="Errbii M."/>
        </authorList>
    </citation>
    <scope>NUCLEOTIDE SEQUENCE [LARGE SCALE GENOMIC DNA]</scope>
    <source>
        <strain evidence="1">Alpha-2009</strain>
        <tissue evidence="1">Whole body</tissue>
    </source>
</reference>
<protein>
    <submittedName>
        <fullName evidence="1">Uncharacterized protein</fullName>
    </submittedName>
</protein>
<sequence length="84" mass="10073">MEGIKNLFIRKLPSLIFKIQILRVSLMKRISVERQKTLDYAENCCHRQREKMIESHYRRHHDALLTLLSIPNFRGQLEIVTPWA</sequence>
<accession>A0AAW2GPF3</accession>
<keyword evidence="2" id="KW-1185">Reference proteome</keyword>
<dbReference type="EMBL" id="JADYXP020000003">
    <property type="protein sequence ID" value="KAL0129127.1"/>
    <property type="molecule type" value="Genomic_DNA"/>
</dbReference>
<name>A0AAW2GPF3_9HYME</name>
<proteinExistence type="predicted"/>
<evidence type="ECO:0000313" key="1">
    <source>
        <dbReference type="EMBL" id="KAL0129127.1"/>
    </source>
</evidence>
<evidence type="ECO:0000313" key="2">
    <source>
        <dbReference type="Proteomes" id="UP001430953"/>
    </source>
</evidence>
<gene>
    <name evidence="1" type="ORF">PUN28_004071</name>
</gene>
<organism evidence="1 2">
    <name type="scientific">Cardiocondyla obscurior</name>
    <dbReference type="NCBI Taxonomy" id="286306"/>
    <lineage>
        <taxon>Eukaryota</taxon>
        <taxon>Metazoa</taxon>
        <taxon>Ecdysozoa</taxon>
        <taxon>Arthropoda</taxon>
        <taxon>Hexapoda</taxon>
        <taxon>Insecta</taxon>
        <taxon>Pterygota</taxon>
        <taxon>Neoptera</taxon>
        <taxon>Endopterygota</taxon>
        <taxon>Hymenoptera</taxon>
        <taxon>Apocrita</taxon>
        <taxon>Aculeata</taxon>
        <taxon>Formicoidea</taxon>
        <taxon>Formicidae</taxon>
        <taxon>Myrmicinae</taxon>
        <taxon>Cardiocondyla</taxon>
    </lineage>
</organism>